<dbReference type="Proteomes" id="UP000800092">
    <property type="component" value="Unassembled WGS sequence"/>
</dbReference>
<keyword evidence="2" id="KW-0378">Hydrolase</keyword>
<protein>
    <submittedName>
        <fullName evidence="2">GDSL Lipase/Acylhydrolase family protein</fullName>
    </submittedName>
</protein>
<evidence type="ECO:0000313" key="3">
    <source>
        <dbReference type="Proteomes" id="UP000800092"/>
    </source>
</evidence>
<dbReference type="InterPro" id="IPR036514">
    <property type="entry name" value="SGNH_hydro_sf"/>
</dbReference>
<accession>A0A6A6H5Y4</accession>
<organism evidence="2 3">
    <name type="scientific">Viridothelium virens</name>
    <name type="common">Speckled blister lichen</name>
    <name type="synonym">Trypethelium virens</name>
    <dbReference type="NCBI Taxonomy" id="1048519"/>
    <lineage>
        <taxon>Eukaryota</taxon>
        <taxon>Fungi</taxon>
        <taxon>Dikarya</taxon>
        <taxon>Ascomycota</taxon>
        <taxon>Pezizomycotina</taxon>
        <taxon>Dothideomycetes</taxon>
        <taxon>Dothideomycetes incertae sedis</taxon>
        <taxon>Trypetheliales</taxon>
        <taxon>Trypetheliaceae</taxon>
        <taxon>Viridothelium</taxon>
    </lineage>
</organism>
<dbReference type="Pfam" id="PF13472">
    <property type="entry name" value="Lipase_GDSL_2"/>
    <property type="match status" value="1"/>
</dbReference>
<dbReference type="PANTHER" id="PTHR14209:SF19">
    <property type="entry name" value="ISOAMYL ACETATE-HYDROLYZING ESTERASE 1 HOMOLOG"/>
    <property type="match status" value="1"/>
</dbReference>
<gene>
    <name evidence="2" type="ORF">EV356DRAFT_486845</name>
</gene>
<dbReference type="EMBL" id="ML991806">
    <property type="protein sequence ID" value="KAF2233504.1"/>
    <property type="molecule type" value="Genomic_DNA"/>
</dbReference>
<dbReference type="InterPro" id="IPR013830">
    <property type="entry name" value="SGNH_hydro"/>
</dbReference>
<keyword evidence="3" id="KW-1185">Reference proteome</keyword>
<evidence type="ECO:0000259" key="1">
    <source>
        <dbReference type="Pfam" id="PF13472"/>
    </source>
</evidence>
<name>A0A6A6H5Y4_VIRVR</name>
<dbReference type="CDD" id="cd01838">
    <property type="entry name" value="Isoamyl_acetate_hydrolase_like"/>
    <property type="match status" value="1"/>
</dbReference>
<dbReference type="OrthoDB" id="671439at2759"/>
<evidence type="ECO:0000313" key="2">
    <source>
        <dbReference type="EMBL" id="KAF2233504.1"/>
    </source>
</evidence>
<dbReference type="InterPro" id="IPR045136">
    <property type="entry name" value="Iah1-like"/>
</dbReference>
<dbReference type="AlphaFoldDB" id="A0A6A6H5Y4"/>
<dbReference type="Gene3D" id="3.40.50.1110">
    <property type="entry name" value="SGNH hydrolase"/>
    <property type="match status" value="1"/>
</dbReference>
<dbReference type="SUPFAM" id="SSF52266">
    <property type="entry name" value="SGNH hydrolase"/>
    <property type="match status" value="1"/>
</dbReference>
<proteinExistence type="predicted"/>
<dbReference type="PANTHER" id="PTHR14209">
    <property type="entry name" value="ISOAMYL ACETATE-HYDROLYZING ESTERASE 1"/>
    <property type="match status" value="1"/>
</dbReference>
<feature type="domain" description="SGNH hydrolase-type esterase" evidence="1">
    <location>
        <begin position="9"/>
        <end position="216"/>
    </location>
</feature>
<dbReference type="GO" id="GO:0016787">
    <property type="term" value="F:hydrolase activity"/>
    <property type="evidence" value="ECO:0007669"/>
    <property type="project" value="UniProtKB-KW"/>
</dbReference>
<reference evidence="2" key="1">
    <citation type="journal article" date="2020" name="Stud. Mycol.">
        <title>101 Dothideomycetes genomes: a test case for predicting lifestyles and emergence of pathogens.</title>
        <authorList>
            <person name="Haridas S."/>
            <person name="Albert R."/>
            <person name="Binder M."/>
            <person name="Bloem J."/>
            <person name="Labutti K."/>
            <person name="Salamov A."/>
            <person name="Andreopoulos B."/>
            <person name="Baker S."/>
            <person name="Barry K."/>
            <person name="Bills G."/>
            <person name="Bluhm B."/>
            <person name="Cannon C."/>
            <person name="Castanera R."/>
            <person name="Culley D."/>
            <person name="Daum C."/>
            <person name="Ezra D."/>
            <person name="Gonzalez J."/>
            <person name="Henrissat B."/>
            <person name="Kuo A."/>
            <person name="Liang C."/>
            <person name="Lipzen A."/>
            <person name="Lutzoni F."/>
            <person name="Magnuson J."/>
            <person name="Mondo S."/>
            <person name="Nolan M."/>
            <person name="Ohm R."/>
            <person name="Pangilinan J."/>
            <person name="Park H.-J."/>
            <person name="Ramirez L."/>
            <person name="Alfaro M."/>
            <person name="Sun H."/>
            <person name="Tritt A."/>
            <person name="Yoshinaga Y."/>
            <person name="Zwiers L.-H."/>
            <person name="Turgeon B."/>
            <person name="Goodwin S."/>
            <person name="Spatafora J."/>
            <person name="Crous P."/>
            <person name="Grigoriev I."/>
        </authorList>
    </citation>
    <scope>NUCLEOTIDE SEQUENCE</scope>
    <source>
        <strain evidence="2">Tuck. ex Michener</strain>
    </source>
</reference>
<sequence length="252" mass="28640">MAPYDQFILFGDSITEKSGAQDKGFGFAPALQDAYIRRLLVLNQGFSGYNTTQALRVLPHIMPAPKEAKVRFMTVFFGANDARLPNQYASPQHISPEQYRENLEQIIQHPAVKAQSPRIILITPPPIDEYLTEVTDRAKGFNEKRRTAENTRRYANIVKEVGKENDVAVLDLWTALMLEAGWSDDEPLPGSKKLPKNPKMEEMLHDGIHFNPKAYKVLYAKLMDLISETWPDQIPEKLPMVFPAWDDVAAWS</sequence>